<proteinExistence type="predicted"/>
<dbReference type="STRING" id="207559.Dde_4047"/>
<keyword evidence="2" id="KW-1185">Reference proteome</keyword>
<dbReference type="EMBL" id="CP000112">
    <property type="protein sequence ID" value="AEL79456.1"/>
    <property type="molecule type" value="Genomic_DNA"/>
</dbReference>
<evidence type="ECO:0000313" key="1">
    <source>
        <dbReference type="EMBL" id="AEL79456.1"/>
    </source>
</evidence>
<dbReference type="HOGENOM" id="CLU_3079089_0_0_7"/>
<name>F9XXK3_OLEA2</name>
<organism evidence="1 2">
    <name type="scientific">Oleidesulfovibrio alaskensis (strain ATCC BAA-1058 / DSM 17464 / G20)</name>
    <name type="common">Desulfovibrio alaskensis</name>
    <dbReference type="NCBI Taxonomy" id="207559"/>
    <lineage>
        <taxon>Bacteria</taxon>
        <taxon>Pseudomonadati</taxon>
        <taxon>Thermodesulfobacteriota</taxon>
        <taxon>Desulfovibrionia</taxon>
        <taxon>Desulfovibrionales</taxon>
        <taxon>Desulfovibrionaceae</taxon>
        <taxon>Oleidesulfovibrio</taxon>
    </lineage>
</organism>
<sequence length="52" mass="5631">MCGGPLMTALPLLYQLPYLLRGAAPAGCGAAALYRFIMWLHVCRHVCPDINA</sequence>
<accession>F9XXK3</accession>
<evidence type="ECO:0000313" key="2">
    <source>
        <dbReference type="Proteomes" id="UP000002710"/>
    </source>
</evidence>
<reference evidence="1 2" key="1">
    <citation type="journal article" date="2011" name="J. Bacteriol.">
        <title>Complete genome sequence and updated annotation of Desulfovibrio alaskensis G20.</title>
        <authorList>
            <person name="Hauser L.J."/>
            <person name="Land M.L."/>
            <person name="Brown S.D."/>
            <person name="Larimer F."/>
            <person name="Keller K.L."/>
            <person name="Rapp-Giles B.J."/>
            <person name="Price M.N."/>
            <person name="Lin M."/>
            <person name="Bruce D.C."/>
            <person name="Detter J.C."/>
            <person name="Tapia R."/>
            <person name="Han C.S."/>
            <person name="Goodwin L.A."/>
            <person name="Cheng J.F."/>
            <person name="Pitluck S."/>
            <person name="Copeland A."/>
            <person name="Lucas S."/>
            <person name="Nolan M."/>
            <person name="Lapidus A.L."/>
            <person name="Palumbo A.V."/>
            <person name="Wall J.D."/>
        </authorList>
    </citation>
    <scope>NUCLEOTIDE SEQUENCE [LARGE SCALE GENOMIC DNA]</scope>
    <source>
        <strain evidence="2">ATCC BAA 1058 / DSM 17464 / G20</strain>
    </source>
</reference>
<dbReference type="KEGG" id="dde:Dde_4047"/>
<gene>
    <name evidence="1" type="ordered locus">Dde_4047</name>
</gene>
<dbReference type="AlphaFoldDB" id="F9XXK3"/>
<dbReference type="Proteomes" id="UP000002710">
    <property type="component" value="Chromosome"/>
</dbReference>
<protein>
    <submittedName>
        <fullName evidence="1">Uncharacterized protein</fullName>
    </submittedName>
</protein>